<gene>
    <name evidence="1" type="ORF">NCTC13032_05270</name>
</gene>
<dbReference type="EMBL" id="LR590464">
    <property type="protein sequence ID" value="VTP73417.1"/>
    <property type="molecule type" value="Genomic_DNA"/>
</dbReference>
<organism evidence="1 2">
    <name type="scientific">Leclercia adecarboxylata</name>
    <dbReference type="NCBI Taxonomy" id="83655"/>
    <lineage>
        <taxon>Bacteria</taxon>
        <taxon>Pseudomonadati</taxon>
        <taxon>Pseudomonadota</taxon>
        <taxon>Gammaproteobacteria</taxon>
        <taxon>Enterobacterales</taxon>
        <taxon>Enterobacteriaceae</taxon>
        <taxon>Leclercia</taxon>
    </lineage>
</organism>
<name>A0A4U9I7G8_9ENTR</name>
<dbReference type="Proteomes" id="UP000310719">
    <property type="component" value="Chromosome"/>
</dbReference>
<proteinExistence type="predicted"/>
<dbReference type="AlphaFoldDB" id="A0A4U9I7G8"/>
<sequence>MLFRFCDQIIQHRVITGVVAVRSGDLAAFSRHMLNLRLAVGRTTLRTRLNQGAEIVMPSSWMRSLKFNCSSCPGLALCSVVKASL</sequence>
<protein>
    <submittedName>
        <fullName evidence="1">Uncharacterized protein</fullName>
    </submittedName>
</protein>
<evidence type="ECO:0000313" key="1">
    <source>
        <dbReference type="EMBL" id="VTP73417.1"/>
    </source>
</evidence>
<accession>A0A4U9I7G8</accession>
<evidence type="ECO:0000313" key="2">
    <source>
        <dbReference type="Proteomes" id="UP000310719"/>
    </source>
</evidence>
<reference evidence="1 2" key="1">
    <citation type="submission" date="2019-05" db="EMBL/GenBank/DDBJ databases">
        <authorList>
            <consortium name="Pathogen Informatics"/>
        </authorList>
    </citation>
    <scope>NUCLEOTIDE SEQUENCE [LARGE SCALE GENOMIC DNA]</scope>
    <source>
        <strain evidence="1 2">NCTC13032</strain>
    </source>
</reference>